<accession>A0ABQ6K6Y5</accession>
<dbReference type="RefSeq" id="WP_284253456.1">
    <property type="nucleotide sequence ID" value="NZ_BAAAQO010000002.1"/>
</dbReference>
<feature type="region of interest" description="Disordered" evidence="1">
    <location>
        <begin position="1"/>
        <end position="21"/>
    </location>
</feature>
<evidence type="ECO:0000256" key="1">
    <source>
        <dbReference type="SAM" id="MobiDB-lite"/>
    </source>
</evidence>
<gene>
    <name evidence="2" type="ORF">GCM10025881_13710</name>
</gene>
<keyword evidence="3" id="KW-1185">Reference proteome</keyword>
<evidence type="ECO:0000313" key="3">
    <source>
        <dbReference type="Proteomes" id="UP001157034"/>
    </source>
</evidence>
<proteinExistence type="predicted"/>
<evidence type="ECO:0000313" key="2">
    <source>
        <dbReference type="EMBL" id="GMA94547.1"/>
    </source>
</evidence>
<dbReference type="Pfam" id="PF13618">
    <property type="entry name" value="Gluconate_2-dh3"/>
    <property type="match status" value="1"/>
</dbReference>
<comment type="caution">
    <text evidence="2">The sequence shown here is derived from an EMBL/GenBank/DDBJ whole genome shotgun (WGS) entry which is preliminary data.</text>
</comment>
<organism evidence="2 3">
    <name type="scientific">Pseudolysinimonas kribbensis</name>
    <dbReference type="NCBI Taxonomy" id="433641"/>
    <lineage>
        <taxon>Bacteria</taxon>
        <taxon>Bacillati</taxon>
        <taxon>Actinomycetota</taxon>
        <taxon>Actinomycetes</taxon>
        <taxon>Micrococcales</taxon>
        <taxon>Microbacteriaceae</taxon>
        <taxon>Pseudolysinimonas</taxon>
    </lineage>
</organism>
<name>A0ABQ6K6Y5_9MICO</name>
<dbReference type="InterPro" id="IPR027056">
    <property type="entry name" value="Gluconate_2DH_su3"/>
</dbReference>
<dbReference type="Proteomes" id="UP001157034">
    <property type="component" value="Unassembled WGS sequence"/>
</dbReference>
<protein>
    <recommendedName>
        <fullName evidence="4">Gluconate 2-dehydrogenase subunit 3 family protein</fullName>
    </recommendedName>
</protein>
<reference evidence="3" key="1">
    <citation type="journal article" date="2019" name="Int. J. Syst. Evol. Microbiol.">
        <title>The Global Catalogue of Microorganisms (GCM) 10K type strain sequencing project: providing services to taxonomists for standard genome sequencing and annotation.</title>
        <authorList>
            <consortium name="The Broad Institute Genomics Platform"/>
            <consortium name="The Broad Institute Genome Sequencing Center for Infectious Disease"/>
            <person name="Wu L."/>
            <person name="Ma J."/>
        </authorList>
    </citation>
    <scope>NUCLEOTIDE SEQUENCE [LARGE SCALE GENOMIC DNA]</scope>
    <source>
        <strain evidence="3">NBRC 108894</strain>
    </source>
</reference>
<sequence>MSALPLPEQDGGGRYPGFRTLDQGPHWDAVTRRTVQRRLDPPRRVGFFDDHELATCRALVDRLLAQDGEPRIQVEVMIGQRLAAEETDGWHYDDMPIDAEAWRRSMAGLDDDARLIANADFAEATVAQQRAVLGAVQDLRMSPWHAMPATHIWGLWTRYAATAFYAHPWAWDEIGFSGPAYPRGYKNIGIGKREPFEVADTRADEDPVGA</sequence>
<dbReference type="EMBL" id="BSVB01000001">
    <property type="protein sequence ID" value="GMA94547.1"/>
    <property type="molecule type" value="Genomic_DNA"/>
</dbReference>
<evidence type="ECO:0008006" key="4">
    <source>
        <dbReference type="Google" id="ProtNLM"/>
    </source>
</evidence>